<dbReference type="Pfam" id="PF01177">
    <property type="entry name" value="Asp_Glu_race"/>
    <property type="match status" value="1"/>
</dbReference>
<dbReference type="PANTHER" id="PTHR28047">
    <property type="entry name" value="PROTEIN DCG1"/>
    <property type="match status" value="1"/>
</dbReference>
<organism evidence="2 3">
    <name type="scientific">Neorhizobium huautlense</name>
    <dbReference type="NCBI Taxonomy" id="67774"/>
    <lineage>
        <taxon>Bacteria</taxon>
        <taxon>Pseudomonadati</taxon>
        <taxon>Pseudomonadota</taxon>
        <taxon>Alphaproteobacteria</taxon>
        <taxon>Hyphomicrobiales</taxon>
        <taxon>Rhizobiaceae</taxon>
        <taxon>Rhizobium/Agrobacterium group</taxon>
        <taxon>Neorhizobium</taxon>
    </lineage>
</organism>
<dbReference type="Gene3D" id="3.40.50.12500">
    <property type="match status" value="1"/>
</dbReference>
<keyword evidence="2" id="KW-0413">Isomerase</keyword>
<evidence type="ECO:0000256" key="1">
    <source>
        <dbReference type="ARBA" id="ARBA00038414"/>
    </source>
</evidence>
<gene>
    <name evidence="2" type="ORF">J2T09_000200</name>
</gene>
<comment type="similarity">
    <text evidence="1">Belongs to the HyuE racemase family.</text>
</comment>
<dbReference type="GO" id="GO:0047653">
    <property type="term" value="F:allantoin racemase activity"/>
    <property type="evidence" value="ECO:0007669"/>
    <property type="project" value="UniProtKB-EC"/>
</dbReference>
<dbReference type="InterPro" id="IPR053714">
    <property type="entry name" value="Iso_Racemase_Enz_sf"/>
</dbReference>
<protein>
    <submittedName>
        <fullName evidence="2">Allantoin racemase</fullName>
        <ecNumber evidence="2">5.1.99.3</ecNumber>
    </submittedName>
</protein>
<dbReference type="RefSeq" id="WP_306830119.1">
    <property type="nucleotide sequence ID" value="NZ_JAUSRF010000001.1"/>
</dbReference>
<reference evidence="2 3" key="1">
    <citation type="submission" date="2023-07" db="EMBL/GenBank/DDBJ databases">
        <title>Sorghum-associated microbial communities from plants grown in Nebraska, USA.</title>
        <authorList>
            <person name="Schachtman D."/>
        </authorList>
    </citation>
    <scope>NUCLEOTIDE SEQUENCE [LARGE SCALE GENOMIC DNA]</scope>
    <source>
        <strain evidence="2 3">DS1307</strain>
    </source>
</reference>
<dbReference type="InterPro" id="IPR001920">
    <property type="entry name" value="Asp/Glu_race"/>
</dbReference>
<sequence>MAKVLVIVPFPMDDDNLSKRRAQLNAVRLGDGIDFDFKPVRIAPANYVSQQDSVLADIGILEAGLQAEKDGYDAVCIDTMSDSGMSALRSVLDIPVIGPGRHAMLAALMLGEKFSILAMWDRWRHLYTKTLAELGLSHKCASLRSAGLQPNNQSLLAGKEEEFFPALYEAAMKCVEVDGADVIILGSTTMHEAHAYLAERLPVPIINPGPLTYRLADAAIKLKLSHARSSYPAPSHIAAEKLAAMGDIAARLAGGSK</sequence>
<keyword evidence="3" id="KW-1185">Reference proteome</keyword>
<dbReference type="EC" id="5.1.99.3" evidence="2"/>
<comment type="caution">
    <text evidence="2">The sequence shown here is derived from an EMBL/GenBank/DDBJ whole genome shotgun (WGS) entry which is preliminary data.</text>
</comment>
<name>A0ABT9PNK3_9HYPH</name>
<accession>A0ABT9PNK3</accession>
<dbReference type="Proteomes" id="UP001241472">
    <property type="component" value="Unassembled WGS sequence"/>
</dbReference>
<dbReference type="SUPFAM" id="SSF53681">
    <property type="entry name" value="Aspartate/glutamate racemase"/>
    <property type="match status" value="1"/>
</dbReference>
<evidence type="ECO:0000313" key="3">
    <source>
        <dbReference type="Proteomes" id="UP001241472"/>
    </source>
</evidence>
<evidence type="ECO:0000313" key="2">
    <source>
        <dbReference type="EMBL" id="MDP9835459.1"/>
    </source>
</evidence>
<dbReference type="InterPro" id="IPR015942">
    <property type="entry name" value="Asp/Glu/hydantoin_racemase"/>
</dbReference>
<dbReference type="PANTHER" id="PTHR28047:SF5">
    <property type="entry name" value="PROTEIN DCG1"/>
    <property type="match status" value="1"/>
</dbReference>
<dbReference type="EMBL" id="JAUSRF010000001">
    <property type="protein sequence ID" value="MDP9835459.1"/>
    <property type="molecule type" value="Genomic_DNA"/>
</dbReference>
<proteinExistence type="inferred from homology"/>
<dbReference type="InterPro" id="IPR052186">
    <property type="entry name" value="Hydantoin_racemase-like"/>
</dbReference>